<reference evidence="2 3" key="1">
    <citation type="submission" date="2023-04" db="EMBL/GenBank/DDBJ databases">
        <title>Marinoamorphus aggregata gen. nov., sp. Nov., isolate from tissue of brittle star Ophioplocus japonicus.</title>
        <authorList>
            <person name="Kawano K."/>
            <person name="Sawayama S."/>
            <person name="Nakagawa S."/>
        </authorList>
    </citation>
    <scope>NUCLEOTIDE SEQUENCE [LARGE SCALE GENOMIC DNA]</scope>
    <source>
        <strain evidence="2 3">NKW23</strain>
    </source>
</reference>
<evidence type="ECO:0000313" key="3">
    <source>
        <dbReference type="Proteomes" id="UP001239909"/>
    </source>
</evidence>
<evidence type="ECO:0008006" key="4">
    <source>
        <dbReference type="Google" id="ProtNLM"/>
    </source>
</evidence>
<comment type="caution">
    <text evidence="2">The sequence shown here is derived from an EMBL/GenBank/DDBJ whole genome shotgun (WGS) entry which is preliminary data.</text>
</comment>
<keyword evidence="1" id="KW-0812">Transmembrane</keyword>
<dbReference type="EMBL" id="BSYI01000011">
    <property type="protein sequence ID" value="GMG82520.1"/>
    <property type="molecule type" value="Genomic_DNA"/>
</dbReference>
<proteinExistence type="predicted"/>
<name>A0ABQ6LJX1_9RHOB</name>
<feature type="transmembrane region" description="Helical" evidence="1">
    <location>
        <begin position="63"/>
        <end position="80"/>
    </location>
</feature>
<evidence type="ECO:0000256" key="1">
    <source>
        <dbReference type="SAM" id="Phobius"/>
    </source>
</evidence>
<accession>A0ABQ6LJX1</accession>
<protein>
    <recommendedName>
        <fullName evidence="4">DUF2628 domain-containing protein</fullName>
    </recommendedName>
</protein>
<dbReference type="Proteomes" id="UP001239909">
    <property type="component" value="Unassembled WGS sequence"/>
</dbReference>
<keyword evidence="3" id="KW-1185">Reference proteome</keyword>
<keyword evidence="1" id="KW-0472">Membrane</keyword>
<keyword evidence="1" id="KW-1133">Transmembrane helix</keyword>
<organism evidence="2 3">
    <name type="scientific">Paralimibaculum aggregatum</name>
    <dbReference type="NCBI Taxonomy" id="3036245"/>
    <lineage>
        <taxon>Bacteria</taxon>
        <taxon>Pseudomonadati</taxon>
        <taxon>Pseudomonadota</taxon>
        <taxon>Alphaproteobacteria</taxon>
        <taxon>Rhodobacterales</taxon>
        <taxon>Paracoccaceae</taxon>
        <taxon>Paralimibaculum</taxon>
    </lineage>
</organism>
<gene>
    <name evidence="2" type="ORF">LNKW23_17330</name>
</gene>
<dbReference type="RefSeq" id="WP_285671303.1">
    <property type="nucleotide sequence ID" value="NZ_BSYI01000011.1"/>
</dbReference>
<evidence type="ECO:0000313" key="2">
    <source>
        <dbReference type="EMBL" id="GMG82520.1"/>
    </source>
</evidence>
<sequence length="113" mass="12630">MENRLYTLHRHARSGDLEVVGEPGWLAVIPPLWALYEGLWLTLGLQAAFLAAVFWLAPLALSAAYLALVLITVFDGNMFHRLELRLRGWREVGCVEAQTPEGAEELFLKGALQ</sequence>